<dbReference type="STRING" id="1802579.A2310_03000"/>
<comment type="caution">
    <text evidence="3">The sequence shown here is derived from an EMBL/GenBank/DDBJ whole genome shotgun (WGS) entry which is preliminary data.</text>
</comment>
<accession>A0A1F4SSZ4</accession>
<proteinExistence type="predicted"/>
<dbReference type="Gene3D" id="3.40.50.300">
    <property type="entry name" value="P-loop containing nucleotide triphosphate hydrolases"/>
    <property type="match status" value="1"/>
</dbReference>
<dbReference type="InterPro" id="IPR025420">
    <property type="entry name" value="DUF4143"/>
</dbReference>
<dbReference type="Proteomes" id="UP000178417">
    <property type="component" value="Unassembled WGS sequence"/>
</dbReference>
<dbReference type="PANTHER" id="PTHR33295">
    <property type="entry name" value="ATPASE"/>
    <property type="match status" value="1"/>
</dbReference>
<evidence type="ECO:0000313" key="3">
    <source>
        <dbReference type="EMBL" id="OGC23548.1"/>
    </source>
</evidence>
<evidence type="ECO:0000313" key="4">
    <source>
        <dbReference type="Proteomes" id="UP000178417"/>
    </source>
</evidence>
<dbReference type="SUPFAM" id="SSF52540">
    <property type="entry name" value="P-loop containing nucleoside triphosphate hydrolases"/>
    <property type="match status" value="1"/>
</dbReference>
<name>A0A1F4SSZ4_UNCSA</name>
<dbReference type="InterPro" id="IPR041682">
    <property type="entry name" value="AAA_14"/>
</dbReference>
<organism evidence="3 4">
    <name type="scientific">candidate division WOR-1 bacterium RIFOXYB2_FULL_37_13</name>
    <dbReference type="NCBI Taxonomy" id="1802579"/>
    <lineage>
        <taxon>Bacteria</taxon>
        <taxon>Bacillati</taxon>
        <taxon>Saganbacteria</taxon>
    </lineage>
</organism>
<dbReference type="Pfam" id="PF13173">
    <property type="entry name" value="AAA_14"/>
    <property type="match status" value="1"/>
</dbReference>
<evidence type="ECO:0000259" key="2">
    <source>
        <dbReference type="Pfam" id="PF13635"/>
    </source>
</evidence>
<feature type="domain" description="AAA" evidence="1">
    <location>
        <begin position="36"/>
        <end position="170"/>
    </location>
</feature>
<feature type="domain" description="DUF4143" evidence="2">
    <location>
        <begin position="228"/>
        <end position="374"/>
    </location>
</feature>
<dbReference type="PANTHER" id="PTHR33295:SF8">
    <property type="entry name" value="AAA+ ATPASE DOMAIN-CONTAINING PROTEIN"/>
    <property type="match status" value="1"/>
</dbReference>
<protein>
    <recommendedName>
        <fullName evidence="5">AAA+ ATPase domain-containing protein</fullName>
    </recommendedName>
</protein>
<dbReference type="EMBL" id="MEUB01000017">
    <property type="protein sequence ID" value="OGC23548.1"/>
    <property type="molecule type" value="Genomic_DNA"/>
</dbReference>
<dbReference type="InterPro" id="IPR027417">
    <property type="entry name" value="P-loop_NTPase"/>
</dbReference>
<dbReference type="Pfam" id="PF13635">
    <property type="entry name" value="DUF4143"/>
    <property type="match status" value="1"/>
</dbReference>
<gene>
    <name evidence="3" type="ORF">A2310_03000</name>
</gene>
<sequence length="433" mass="50795">MDAKEKLKKIMVEWGSFELPKLHERDFEVSFLKGEEILSIIGARRAGKTYLCYQIIESLIKTVPKDNILYVNFEDERLQPLLGSELSLLWETYLEFFSVDLNKKVYLFLDEIQNVPNWSLWARRIIEQNKNLKLIITGSSSKLLSNEIATELRGRTISFTVYPLSFNEYLKSKNISPDKKNILYNSKENIIIKKEFHKYFSGGGFPAVLKSLYPDELLKEYYKVMFYRDLIERHKIKNIKLLEDYLILIMDQVGSLSSISSTAKKLEELGHSFSKNTLSNFSKYAEEIFLIFEVKKYTYKIREQMRNPKKIYAIDHGMLQAIRFSFSSNYGRILENIVFMALKRTKKEIFYHADKKECDFILTDKGKVLQVIQVCKLFSDSKIKEREIEGLMEALEAYDLKEGLILTEDTIDNIVVNNKKIVVLPVWFWLLSL</sequence>
<dbReference type="AlphaFoldDB" id="A0A1F4SSZ4"/>
<evidence type="ECO:0008006" key="5">
    <source>
        <dbReference type="Google" id="ProtNLM"/>
    </source>
</evidence>
<evidence type="ECO:0000259" key="1">
    <source>
        <dbReference type="Pfam" id="PF13173"/>
    </source>
</evidence>
<reference evidence="3 4" key="1">
    <citation type="journal article" date="2016" name="Nat. Commun.">
        <title>Thousands of microbial genomes shed light on interconnected biogeochemical processes in an aquifer system.</title>
        <authorList>
            <person name="Anantharaman K."/>
            <person name="Brown C.T."/>
            <person name="Hug L.A."/>
            <person name="Sharon I."/>
            <person name="Castelle C.J."/>
            <person name="Probst A.J."/>
            <person name="Thomas B.C."/>
            <person name="Singh A."/>
            <person name="Wilkins M.J."/>
            <person name="Karaoz U."/>
            <person name="Brodie E.L."/>
            <person name="Williams K.H."/>
            <person name="Hubbard S.S."/>
            <person name="Banfield J.F."/>
        </authorList>
    </citation>
    <scope>NUCLEOTIDE SEQUENCE [LARGE SCALE GENOMIC DNA]</scope>
</reference>